<evidence type="ECO:0000313" key="2">
    <source>
        <dbReference type="Proteomes" id="UP000265520"/>
    </source>
</evidence>
<dbReference type="AlphaFoldDB" id="A0A392QXF3"/>
<evidence type="ECO:0000313" key="1">
    <source>
        <dbReference type="EMBL" id="MCI28562.1"/>
    </source>
</evidence>
<accession>A0A392QXF3</accession>
<keyword evidence="2" id="KW-1185">Reference proteome</keyword>
<protein>
    <submittedName>
        <fullName evidence="1">Uncharacterized protein</fullName>
    </submittedName>
</protein>
<organism evidence="1 2">
    <name type="scientific">Trifolium medium</name>
    <dbReference type="NCBI Taxonomy" id="97028"/>
    <lineage>
        <taxon>Eukaryota</taxon>
        <taxon>Viridiplantae</taxon>
        <taxon>Streptophyta</taxon>
        <taxon>Embryophyta</taxon>
        <taxon>Tracheophyta</taxon>
        <taxon>Spermatophyta</taxon>
        <taxon>Magnoliopsida</taxon>
        <taxon>eudicotyledons</taxon>
        <taxon>Gunneridae</taxon>
        <taxon>Pentapetalae</taxon>
        <taxon>rosids</taxon>
        <taxon>fabids</taxon>
        <taxon>Fabales</taxon>
        <taxon>Fabaceae</taxon>
        <taxon>Papilionoideae</taxon>
        <taxon>50 kb inversion clade</taxon>
        <taxon>NPAAA clade</taxon>
        <taxon>Hologalegina</taxon>
        <taxon>IRL clade</taxon>
        <taxon>Trifolieae</taxon>
        <taxon>Trifolium</taxon>
    </lineage>
</organism>
<proteinExistence type="predicted"/>
<feature type="non-terminal residue" evidence="1">
    <location>
        <position position="130"/>
    </location>
</feature>
<dbReference type="PANTHER" id="PTHR33067:SF31">
    <property type="entry name" value="RNA-DIRECTED DNA POLYMERASE"/>
    <property type="match status" value="1"/>
</dbReference>
<sequence>MEDEEPSQTKETDCTDLERFKETLKELEAISLEEEQQSDDCIFLTEECSAILTKKPQQKRDNFKSLPIPCSIGEADIEGAFCDLDTNINLMTLSLVDRLMTDPWELETTYMTLAYKAEEFLVDHITIFPW</sequence>
<comment type="caution">
    <text evidence="1">The sequence shown here is derived from an EMBL/GenBank/DDBJ whole genome shotgun (WGS) entry which is preliminary data.</text>
</comment>
<dbReference type="Proteomes" id="UP000265520">
    <property type="component" value="Unassembled WGS sequence"/>
</dbReference>
<name>A0A392QXF3_9FABA</name>
<dbReference type="PANTHER" id="PTHR33067">
    <property type="entry name" value="RNA-DIRECTED DNA POLYMERASE-RELATED"/>
    <property type="match status" value="1"/>
</dbReference>
<dbReference type="EMBL" id="LXQA010166577">
    <property type="protein sequence ID" value="MCI28562.1"/>
    <property type="molecule type" value="Genomic_DNA"/>
</dbReference>
<reference evidence="1 2" key="1">
    <citation type="journal article" date="2018" name="Front. Plant Sci.">
        <title>Red Clover (Trifolium pratense) and Zigzag Clover (T. medium) - A Picture of Genomic Similarities and Differences.</title>
        <authorList>
            <person name="Dluhosova J."/>
            <person name="Istvanek J."/>
            <person name="Nedelnik J."/>
            <person name="Repkova J."/>
        </authorList>
    </citation>
    <scope>NUCLEOTIDE SEQUENCE [LARGE SCALE GENOMIC DNA]</scope>
    <source>
        <strain evidence="2">cv. 10/8</strain>
        <tissue evidence="1">Leaf</tissue>
    </source>
</reference>